<evidence type="ECO:0000313" key="2">
    <source>
        <dbReference type="Proteomes" id="UP000255091"/>
    </source>
</evidence>
<reference evidence="1 2" key="1">
    <citation type="submission" date="2018-06" db="EMBL/GenBank/DDBJ databases">
        <authorList>
            <consortium name="Pathogen Informatics"/>
            <person name="Doyle S."/>
        </authorList>
    </citation>
    <scope>NUCLEOTIDE SEQUENCE [LARGE SCALE GENOMIC DNA]</scope>
    <source>
        <strain evidence="1 2">NCTC6133</strain>
    </source>
</reference>
<sequence length="62" mass="7397">MSEQSDVNNDIRFLKHTIEENEAKKSRLDSRLVEVFEQLKDIQGQIKRLKKNINRPTKNFLL</sequence>
<name>A0A380DPG6_STAAU</name>
<accession>A0A380DPG6</accession>
<evidence type="ECO:0000313" key="1">
    <source>
        <dbReference type="EMBL" id="SUK42418.1"/>
    </source>
</evidence>
<organism evidence="1 2">
    <name type="scientific">Staphylococcus aureus</name>
    <dbReference type="NCBI Taxonomy" id="1280"/>
    <lineage>
        <taxon>Bacteria</taxon>
        <taxon>Bacillati</taxon>
        <taxon>Bacillota</taxon>
        <taxon>Bacilli</taxon>
        <taxon>Bacillales</taxon>
        <taxon>Staphylococcaceae</taxon>
        <taxon>Staphylococcus</taxon>
    </lineage>
</organism>
<dbReference type="Proteomes" id="UP000255091">
    <property type="component" value="Unassembled WGS sequence"/>
</dbReference>
<protein>
    <submittedName>
        <fullName evidence="1">Putative chromosome partition protein</fullName>
    </submittedName>
</protein>
<dbReference type="EMBL" id="UHAP01000001">
    <property type="protein sequence ID" value="SUK42418.1"/>
    <property type="molecule type" value="Genomic_DNA"/>
</dbReference>
<dbReference type="AlphaFoldDB" id="A0A380DPG6"/>
<gene>
    <name evidence="1" type="ORF">NCTC6133_01497</name>
</gene>
<proteinExistence type="predicted"/>